<feature type="region of interest" description="Disordered" evidence="1">
    <location>
        <begin position="219"/>
        <end position="272"/>
    </location>
</feature>
<dbReference type="GO" id="GO:0015074">
    <property type="term" value="P:DNA integration"/>
    <property type="evidence" value="ECO:0007669"/>
    <property type="project" value="InterPro"/>
</dbReference>
<protein>
    <recommendedName>
        <fullName evidence="2">Integrase catalytic domain-containing protein</fullName>
    </recommendedName>
</protein>
<evidence type="ECO:0000313" key="3">
    <source>
        <dbReference type="EMBL" id="RZC75886.1"/>
    </source>
</evidence>
<dbReference type="PANTHER" id="PTHR47481">
    <property type="match status" value="1"/>
</dbReference>
<organism evidence="3 4">
    <name type="scientific">Papaver somniferum</name>
    <name type="common">Opium poppy</name>
    <dbReference type="NCBI Taxonomy" id="3469"/>
    <lineage>
        <taxon>Eukaryota</taxon>
        <taxon>Viridiplantae</taxon>
        <taxon>Streptophyta</taxon>
        <taxon>Embryophyta</taxon>
        <taxon>Tracheophyta</taxon>
        <taxon>Spermatophyta</taxon>
        <taxon>Magnoliopsida</taxon>
        <taxon>Ranunculales</taxon>
        <taxon>Papaveraceae</taxon>
        <taxon>Papaveroideae</taxon>
        <taxon>Papaver</taxon>
    </lineage>
</organism>
<dbReference type="OMA" id="TWIYLIS"/>
<reference evidence="3 4" key="1">
    <citation type="journal article" date="2018" name="Science">
        <title>The opium poppy genome and morphinan production.</title>
        <authorList>
            <person name="Guo L."/>
            <person name="Winzer T."/>
            <person name="Yang X."/>
            <person name="Li Y."/>
            <person name="Ning Z."/>
            <person name="He Z."/>
            <person name="Teodor R."/>
            <person name="Lu Y."/>
            <person name="Bowser T.A."/>
            <person name="Graham I.A."/>
            <person name="Ye K."/>
        </authorList>
    </citation>
    <scope>NUCLEOTIDE SEQUENCE [LARGE SCALE GENOMIC DNA]</scope>
    <source>
        <strain evidence="4">cv. HN1</strain>
        <tissue evidence="3">Leaves</tissue>
    </source>
</reference>
<evidence type="ECO:0000259" key="2">
    <source>
        <dbReference type="PROSITE" id="PS50994"/>
    </source>
</evidence>
<feature type="compositionally biased region" description="Basic and acidic residues" evidence="1">
    <location>
        <begin position="198"/>
        <end position="208"/>
    </location>
</feature>
<dbReference type="GO" id="GO:0003676">
    <property type="term" value="F:nucleic acid binding"/>
    <property type="evidence" value="ECO:0007669"/>
    <property type="project" value="InterPro"/>
</dbReference>
<dbReference type="EMBL" id="CM010723">
    <property type="protein sequence ID" value="RZC75886.1"/>
    <property type="molecule type" value="Genomic_DNA"/>
</dbReference>
<dbReference type="SUPFAM" id="SSF53098">
    <property type="entry name" value="Ribonuclease H-like"/>
    <property type="match status" value="1"/>
</dbReference>
<dbReference type="PROSITE" id="PS50994">
    <property type="entry name" value="INTEGRASE"/>
    <property type="match status" value="1"/>
</dbReference>
<dbReference type="InterPro" id="IPR012337">
    <property type="entry name" value="RNaseH-like_sf"/>
</dbReference>
<gene>
    <name evidence="3" type="ORF">C5167_000086</name>
</gene>
<feature type="region of interest" description="Disordered" evidence="1">
    <location>
        <begin position="308"/>
        <end position="339"/>
    </location>
</feature>
<dbReference type="AlphaFoldDB" id="A0A4Y7KSQ4"/>
<dbReference type="PANTHER" id="PTHR47481:SF41">
    <property type="entry name" value="COPIA-LIKE POLYPROTEIN_RETROTRANSPOSON"/>
    <property type="match status" value="1"/>
</dbReference>
<feature type="compositionally biased region" description="Polar residues" evidence="1">
    <location>
        <begin position="253"/>
        <end position="265"/>
    </location>
</feature>
<name>A0A4Y7KSQ4_PAPSO</name>
<dbReference type="InterPro" id="IPR025724">
    <property type="entry name" value="GAG-pre-integrase_dom"/>
</dbReference>
<feature type="region of interest" description="Disordered" evidence="1">
    <location>
        <begin position="194"/>
        <end position="213"/>
    </location>
</feature>
<dbReference type="Pfam" id="PF13976">
    <property type="entry name" value="gag_pre-integrs"/>
    <property type="match status" value="1"/>
</dbReference>
<sequence>MANNRSLPSNKNTLHPAFAVSNIKVLIPVTLDIKQDEYSSWVLLFQLHLQAHNLLFLIDSSSPTPDLDDATILQLDALCRQWMFSTMTKDLMLTVLKTGKTAKDLWDHLKRLFQDNKGNRAASLESKFVNLRFIDCNNVDDYCDKLQALSSRLSDLEFPMDEKRLVIQLVNGLPEEYNTVASFIQQSMPSFDTARSQLRTEEIRREHQSTSNTHAALAAGTPHTSHHLPVVAQRHQQKEDRTAPLLPNPTGPAFSQPQLPTESNRSPLLPNPASPFPPYPHWAYPATPWNIAAPGPYPATPYWASPWNAASPASRGRGRQNRGRGRGRGRHPTAGRSPQAYIAPTTDYLQPSDIAEAYISMSIRTPDDDFYMDTGATSHITSDPGTLQKVFNSSNVRSILVGNGNSIPVTASGSKYINLPTHTLHLNDTLVVPSIIKNLISVRKFTTDNHVSVEFDPYGFSVKDLSSRKTILRCDSSGELYPITTSAVQSSFSPPPHQYSLAVCSPTVWHSRLGHPGKAVLDTLRTKSFIQCNKDNSPNLCHSCQISKHVRLPFYDSQSTSIAPFDIIHSDLWTSPLNIDTGFRYYLLFLDDFTNYLWVFPLKLKSQVFTKFLEFQSFVQTQFERQIKSFQCDMGREFDNSSFHNFSSKNGMVFRFSCPHTSSQNGKAERMIRRINDITRTLMSHASVPPKYWVYSPYGCLPPQHSSY</sequence>
<keyword evidence="4" id="KW-1185">Reference proteome</keyword>
<feature type="compositionally biased region" description="Basic residues" evidence="1">
    <location>
        <begin position="316"/>
        <end position="333"/>
    </location>
</feature>
<proteinExistence type="predicted"/>
<dbReference type="InterPro" id="IPR036397">
    <property type="entry name" value="RNaseH_sf"/>
</dbReference>
<dbReference type="Gramene" id="RZC75886">
    <property type="protein sequence ID" value="RZC75886"/>
    <property type="gene ID" value="C5167_000086"/>
</dbReference>
<dbReference type="Pfam" id="PF14223">
    <property type="entry name" value="Retrotran_gag_2"/>
    <property type="match status" value="1"/>
</dbReference>
<evidence type="ECO:0000256" key="1">
    <source>
        <dbReference type="SAM" id="MobiDB-lite"/>
    </source>
</evidence>
<dbReference type="Proteomes" id="UP000316621">
    <property type="component" value="Chromosome 9"/>
</dbReference>
<evidence type="ECO:0000313" key="4">
    <source>
        <dbReference type="Proteomes" id="UP000316621"/>
    </source>
</evidence>
<dbReference type="InterPro" id="IPR054722">
    <property type="entry name" value="PolX-like_BBD"/>
</dbReference>
<feature type="domain" description="Integrase catalytic" evidence="2">
    <location>
        <begin position="560"/>
        <end position="708"/>
    </location>
</feature>
<dbReference type="Pfam" id="PF22936">
    <property type="entry name" value="Pol_BBD"/>
    <property type="match status" value="1"/>
</dbReference>
<accession>A0A4Y7KSQ4</accession>
<dbReference type="InterPro" id="IPR001584">
    <property type="entry name" value="Integrase_cat-core"/>
</dbReference>
<dbReference type="STRING" id="3469.A0A4Y7KSQ4"/>
<dbReference type="Gene3D" id="3.30.420.10">
    <property type="entry name" value="Ribonuclease H-like superfamily/Ribonuclease H"/>
    <property type="match status" value="1"/>
</dbReference>